<dbReference type="EC" id="2.4.99.28" evidence="24"/>
<evidence type="ECO:0000256" key="17">
    <source>
        <dbReference type="ARBA" id="ARBA00022984"/>
    </source>
</evidence>
<keyword evidence="14 32" id="KW-0378">Hydrolase</keyword>
<dbReference type="GO" id="GO:0030288">
    <property type="term" value="C:outer membrane-bounded periplasmic space"/>
    <property type="evidence" value="ECO:0007669"/>
    <property type="project" value="TreeGrafter"/>
</dbReference>
<evidence type="ECO:0000256" key="24">
    <source>
        <dbReference type="ARBA" id="ARBA00044770"/>
    </source>
</evidence>
<dbReference type="SUPFAM" id="SSF56601">
    <property type="entry name" value="beta-lactamase/transpeptidase-like"/>
    <property type="match status" value="1"/>
</dbReference>
<keyword evidence="16" id="KW-0735">Signal-anchor</keyword>
<keyword evidence="21" id="KW-0511">Multifunctional enzyme</keyword>
<dbReference type="UniPathway" id="UPA00219"/>
<dbReference type="PANTHER" id="PTHR32282">
    <property type="entry name" value="BINDING PROTEIN TRANSPEPTIDASE, PUTATIVE-RELATED"/>
    <property type="match status" value="1"/>
</dbReference>
<dbReference type="GO" id="GO:0006508">
    <property type="term" value="P:proteolysis"/>
    <property type="evidence" value="ECO:0007669"/>
    <property type="project" value="UniProtKB-KW"/>
</dbReference>
<comment type="similarity">
    <text evidence="4">In the N-terminal section; belongs to the glycosyltransferase 51 family.</text>
</comment>
<evidence type="ECO:0000256" key="23">
    <source>
        <dbReference type="ARBA" id="ARBA00034000"/>
    </source>
</evidence>
<keyword evidence="8" id="KW-0997">Cell inner membrane</keyword>
<dbReference type="InterPro" id="IPR050396">
    <property type="entry name" value="Glycosyltr_51/Transpeptidase"/>
</dbReference>
<dbReference type="GO" id="GO:0008955">
    <property type="term" value="F:peptidoglycan glycosyltransferase activity"/>
    <property type="evidence" value="ECO:0007669"/>
    <property type="project" value="UniProtKB-EC"/>
</dbReference>
<dbReference type="STRING" id="1247936.BN2475_190035"/>
<dbReference type="FunFam" id="1.10.3810.10:FF:000003">
    <property type="entry name" value="Penicillin-binding protein 1a"/>
    <property type="match status" value="1"/>
</dbReference>
<evidence type="ECO:0000256" key="22">
    <source>
        <dbReference type="ARBA" id="ARBA00023316"/>
    </source>
</evidence>
<accession>A0A1N7RV99</accession>
<dbReference type="AlphaFoldDB" id="A0A1N7RV99"/>
<evidence type="ECO:0000256" key="8">
    <source>
        <dbReference type="ARBA" id="ARBA00022519"/>
    </source>
</evidence>
<evidence type="ECO:0000256" key="7">
    <source>
        <dbReference type="ARBA" id="ARBA00022475"/>
    </source>
</evidence>
<dbReference type="InterPro" id="IPR023346">
    <property type="entry name" value="Lysozyme-like_dom_sf"/>
</dbReference>
<evidence type="ECO:0000256" key="11">
    <source>
        <dbReference type="ARBA" id="ARBA00022676"/>
    </source>
</evidence>
<evidence type="ECO:0000259" key="31">
    <source>
        <dbReference type="Pfam" id="PF17092"/>
    </source>
</evidence>
<dbReference type="EC" id="3.4.16.4" evidence="5"/>
<dbReference type="GO" id="GO:0071555">
    <property type="term" value="P:cell wall organization"/>
    <property type="evidence" value="ECO:0007669"/>
    <property type="project" value="UniProtKB-KW"/>
</dbReference>
<dbReference type="Pfam" id="PF00905">
    <property type="entry name" value="Transpeptidase"/>
    <property type="match status" value="1"/>
</dbReference>
<dbReference type="Pfam" id="PF00912">
    <property type="entry name" value="Transgly"/>
    <property type="match status" value="1"/>
</dbReference>
<evidence type="ECO:0000256" key="2">
    <source>
        <dbReference type="ARBA" id="ARBA00004752"/>
    </source>
</evidence>
<evidence type="ECO:0000256" key="1">
    <source>
        <dbReference type="ARBA" id="ARBA00004249"/>
    </source>
</evidence>
<evidence type="ECO:0000256" key="25">
    <source>
        <dbReference type="ARBA" id="ARBA00049902"/>
    </source>
</evidence>
<dbReference type="GO" id="GO:0005886">
    <property type="term" value="C:plasma membrane"/>
    <property type="evidence" value="ECO:0007669"/>
    <property type="project" value="UniProtKB-SubCell"/>
</dbReference>
<keyword evidence="18 28" id="KW-1133">Transmembrane helix</keyword>
<dbReference type="GO" id="GO:0008658">
    <property type="term" value="F:penicillin binding"/>
    <property type="evidence" value="ECO:0007669"/>
    <property type="project" value="InterPro"/>
</dbReference>
<keyword evidence="20" id="KW-0046">Antibiotic resistance</keyword>
<comment type="pathway">
    <text evidence="2">Cell wall biogenesis; peptidoglycan biosynthesis.</text>
</comment>
<evidence type="ECO:0000256" key="4">
    <source>
        <dbReference type="ARBA" id="ARBA00007739"/>
    </source>
</evidence>
<keyword evidence="17" id="KW-0573">Peptidoglycan synthesis</keyword>
<proteinExistence type="inferred from homology"/>
<evidence type="ECO:0000256" key="19">
    <source>
        <dbReference type="ARBA" id="ARBA00023136"/>
    </source>
</evidence>
<evidence type="ECO:0000256" key="18">
    <source>
        <dbReference type="ARBA" id="ARBA00022989"/>
    </source>
</evidence>
<feature type="domain" description="Penicillin-binding protein OB-like" evidence="31">
    <location>
        <begin position="401"/>
        <end position="505"/>
    </location>
</feature>
<evidence type="ECO:0000313" key="33">
    <source>
        <dbReference type="Proteomes" id="UP000187012"/>
    </source>
</evidence>
<comment type="similarity">
    <text evidence="3">In the C-terminal section; belongs to the transpeptidase family.</text>
</comment>
<evidence type="ECO:0000259" key="29">
    <source>
        <dbReference type="Pfam" id="PF00905"/>
    </source>
</evidence>
<feature type="domain" description="Glycosyl transferase family 51" evidence="30">
    <location>
        <begin position="142"/>
        <end position="314"/>
    </location>
</feature>
<keyword evidence="7" id="KW-1003">Cell membrane</keyword>
<dbReference type="InterPro" id="IPR001264">
    <property type="entry name" value="Glyco_trans_51"/>
</dbReference>
<evidence type="ECO:0000256" key="21">
    <source>
        <dbReference type="ARBA" id="ARBA00023268"/>
    </source>
</evidence>
<evidence type="ECO:0000256" key="20">
    <source>
        <dbReference type="ARBA" id="ARBA00023251"/>
    </source>
</evidence>
<keyword evidence="10" id="KW-0645">Protease</keyword>
<feature type="compositionally biased region" description="Basic and acidic residues" evidence="27">
    <location>
        <begin position="863"/>
        <end position="877"/>
    </location>
</feature>
<evidence type="ECO:0000256" key="16">
    <source>
        <dbReference type="ARBA" id="ARBA00022968"/>
    </source>
</evidence>
<dbReference type="InterPro" id="IPR001460">
    <property type="entry name" value="PCN-bd_Tpept"/>
</dbReference>
<evidence type="ECO:0000313" key="32">
    <source>
        <dbReference type="EMBL" id="SIT39040.1"/>
    </source>
</evidence>
<evidence type="ECO:0000256" key="15">
    <source>
        <dbReference type="ARBA" id="ARBA00022960"/>
    </source>
</evidence>
<evidence type="ECO:0000256" key="5">
    <source>
        <dbReference type="ARBA" id="ARBA00012448"/>
    </source>
</evidence>
<keyword evidence="22" id="KW-0961">Cell wall biogenesis/degradation</keyword>
<reference evidence="32 33" key="1">
    <citation type="submission" date="2016-12" db="EMBL/GenBank/DDBJ databases">
        <authorList>
            <person name="Song W.-J."/>
            <person name="Kurnit D.M."/>
        </authorList>
    </citation>
    <scope>NUCLEOTIDE SEQUENCE [LARGE SCALE GENOMIC DNA]</scope>
    <source>
        <strain evidence="32 33">STM7296</strain>
    </source>
</reference>
<evidence type="ECO:0000256" key="13">
    <source>
        <dbReference type="ARBA" id="ARBA00022692"/>
    </source>
</evidence>
<organism evidence="32 33">
    <name type="scientific">Paraburkholderia ribeironis</name>
    <dbReference type="NCBI Taxonomy" id="1247936"/>
    <lineage>
        <taxon>Bacteria</taxon>
        <taxon>Pseudomonadati</taxon>
        <taxon>Pseudomonadota</taxon>
        <taxon>Betaproteobacteria</taxon>
        <taxon>Burkholderiales</taxon>
        <taxon>Burkholderiaceae</taxon>
        <taxon>Paraburkholderia</taxon>
    </lineage>
</organism>
<feature type="region of interest" description="Disordered" evidence="27">
    <location>
        <begin position="841"/>
        <end position="877"/>
    </location>
</feature>
<dbReference type="InterPro" id="IPR031376">
    <property type="entry name" value="PCB_OB"/>
</dbReference>
<sequence length="877" mass="95327">MRLAGGKRSRGGLRLRLRCSTTTHARATSAGRKAFCYAPTIPFMPIIKRPHSSHSPAGEDRDSRQRTAGRNAASREPGPSRGSFGATIALWFAGLLASVAVVGALIIGYALVVMGPQLPSLDALTDYRPKVPLRVYTADHVLIGEFGEERRSLVRFQDIPDQMKKAVLAIEDYRFYEHGGVDFVGILRAGFADLTHGGASQGASTITMQVARNFFLSSEKTYTRKIYEMLLAYKIERALTKDQILELYMNQIYLGERAYGFAAAARVYFGKDLKDITLAQAAMLAGLPKAPSAYNPVVNPKRAKIRQEYILRRMLELKYISQDQYDAAVKEEIHTRNPGNEYSVHAEYIAEMVRQMMYAQYKDETYTRGLNVTTTIDSADQDAAYRAVRKGVMDYERRHGYRGPEGFVELPEPGDDRDQTIDDALTDHPDNGEIIAGVVTDASPKQVKAQLVDGTQVTVRGDGLRFVAGALSARAAASTRIKPGSIVRLVADDKGNWQITQLPQVEGALVSLTPQDGAIRALVGGFDFNKNKFNHITQAWRQPGSSFKPFIYSAALDKGIGPATIINDAPLYFPASTPGGDAWEPKDDDQPDGPMPMRLALQKSKNLVSIRILSFIGTRYAQDFVTQRFGFDADKTPPYLPMALGAGLVTPLQSAGAYSVFANGGYRINPYLINEVTDARGVPLSKAQPLTAGRDAPRTLEPRNAYVMNSLLHSVATAGTGAGTNVLHRSDLQGKTGTTNDAKDGWFAGYQQSLVAVAWMGYDQPKSLGSREFGAQLALPIWVEYMQRALRGVPQTEPQQPDGVSVVDGELFFTNMTPGNGFVASIGLDSANPMAGVSGDAVGGVGPAGLTPPVVPPPSVSSSEKKQILDLFESNKP</sequence>
<keyword evidence="12 32" id="KW-0808">Transferase</keyword>
<dbReference type="Gene3D" id="3.40.710.10">
    <property type="entry name" value="DD-peptidase/beta-lactamase superfamily"/>
    <property type="match status" value="2"/>
</dbReference>
<evidence type="ECO:0000256" key="9">
    <source>
        <dbReference type="ARBA" id="ARBA00022645"/>
    </source>
</evidence>
<dbReference type="GO" id="GO:0008360">
    <property type="term" value="P:regulation of cell shape"/>
    <property type="evidence" value="ECO:0007669"/>
    <property type="project" value="UniProtKB-KW"/>
</dbReference>
<dbReference type="GO" id="GO:0046677">
    <property type="term" value="P:response to antibiotic"/>
    <property type="evidence" value="ECO:0007669"/>
    <property type="project" value="UniProtKB-KW"/>
</dbReference>
<dbReference type="EMBL" id="CYGX02000019">
    <property type="protein sequence ID" value="SIT39040.1"/>
    <property type="molecule type" value="Genomic_DNA"/>
</dbReference>
<evidence type="ECO:0000256" key="12">
    <source>
        <dbReference type="ARBA" id="ARBA00022679"/>
    </source>
</evidence>
<gene>
    <name evidence="32" type="primary">mrcA</name>
    <name evidence="32" type="ORF">BN2475_190035</name>
</gene>
<feature type="domain" description="Penicillin-binding protein transpeptidase" evidence="29">
    <location>
        <begin position="507"/>
        <end position="753"/>
    </location>
</feature>
<dbReference type="PANTHER" id="PTHR32282:SF27">
    <property type="entry name" value="PENICILLIN-BINDING PROTEIN 1A"/>
    <property type="match status" value="1"/>
</dbReference>
<evidence type="ECO:0000256" key="27">
    <source>
        <dbReference type="SAM" id="MobiDB-lite"/>
    </source>
</evidence>
<keyword evidence="33" id="KW-1185">Reference proteome</keyword>
<comment type="catalytic activity">
    <reaction evidence="23">
        <text>Preferential cleavage: (Ac)2-L-Lys-D-Ala-|-D-Ala. Also transpeptidation of peptidyl-alanyl moieties that are N-acyl substituents of D-alanine.</text>
        <dbReference type="EC" id="3.4.16.4"/>
    </reaction>
</comment>
<comment type="subcellular location">
    <subcellularLocation>
        <location evidence="1">Cell inner membrane</location>
        <topology evidence="1">Single-pass type II membrane protein</topology>
    </subcellularLocation>
</comment>
<feature type="transmembrane region" description="Helical" evidence="28">
    <location>
        <begin position="88"/>
        <end position="112"/>
    </location>
</feature>
<evidence type="ECO:0000259" key="30">
    <source>
        <dbReference type="Pfam" id="PF00912"/>
    </source>
</evidence>
<keyword evidence="15" id="KW-0133">Cell shape</keyword>
<dbReference type="SUPFAM" id="SSF53955">
    <property type="entry name" value="Lysozyme-like"/>
    <property type="match status" value="1"/>
</dbReference>
<protein>
    <recommendedName>
        <fullName evidence="6">Penicillin-binding protein 1A</fullName>
        <ecNumber evidence="24">2.4.99.28</ecNumber>
        <ecNumber evidence="5">3.4.16.4</ecNumber>
    </recommendedName>
</protein>
<evidence type="ECO:0000256" key="28">
    <source>
        <dbReference type="SAM" id="Phobius"/>
    </source>
</evidence>
<dbReference type="GO" id="GO:0009002">
    <property type="term" value="F:serine-type D-Ala-D-Ala carboxypeptidase activity"/>
    <property type="evidence" value="ECO:0007669"/>
    <property type="project" value="UniProtKB-EC"/>
</dbReference>
<comment type="pathway">
    <text evidence="26">Glycan biosynthesis.</text>
</comment>
<evidence type="ECO:0000256" key="26">
    <source>
        <dbReference type="ARBA" id="ARBA00060592"/>
    </source>
</evidence>
<evidence type="ECO:0000256" key="6">
    <source>
        <dbReference type="ARBA" id="ARBA00018638"/>
    </source>
</evidence>
<feature type="region of interest" description="Disordered" evidence="27">
    <location>
        <begin position="48"/>
        <end position="80"/>
    </location>
</feature>
<dbReference type="Gene3D" id="1.10.3810.10">
    <property type="entry name" value="Biosynthetic peptidoglycan transglycosylase-like"/>
    <property type="match status" value="1"/>
</dbReference>
<keyword evidence="9" id="KW-0121">Carboxypeptidase</keyword>
<evidence type="ECO:0000256" key="14">
    <source>
        <dbReference type="ARBA" id="ARBA00022801"/>
    </source>
</evidence>
<comment type="catalytic activity">
    <reaction evidence="25">
        <text>[GlcNAc-(1-&gt;4)-Mur2Ac(oyl-L-Ala-gamma-D-Glu-L-Lys-D-Ala-D-Ala)](n)-di-trans,octa-cis-undecaprenyl diphosphate + beta-D-GlcNAc-(1-&gt;4)-Mur2Ac(oyl-L-Ala-gamma-D-Glu-L-Lys-D-Ala-D-Ala)-di-trans,octa-cis-undecaprenyl diphosphate = [GlcNAc-(1-&gt;4)-Mur2Ac(oyl-L-Ala-gamma-D-Glu-L-Lys-D-Ala-D-Ala)](n+1)-di-trans,octa-cis-undecaprenyl diphosphate + di-trans,octa-cis-undecaprenyl diphosphate + H(+)</text>
        <dbReference type="Rhea" id="RHEA:23708"/>
        <dbReference type="Rhea" id="RHEA-COMP:9602"/>
        <dbReference type="Rhea" id="RHEA-COMP:9603"/>
        <dbReference type="ChEBI" id="CHEBI:15378"/>
        <dbReference type="ChEBI" id="CHEBI:58405"/>
        <dbReference type="ChEBI" id="CHEBI:60033"/>
        <dbReference type="ChEBI" id="CHEBI:78435"/>
        <dbReference type="EC" id="2.4.99.28"/>
    </reaction>
</comment>
<dbReference type="Pfam" id="PF17092">
    <property type="entry name" value="PCB_OB"/>
    <property type="match status" value="1"/>
</dbReference>
<keyword evidence="13 28" id="KW-0812">Transmembrane</keyword>
<dbReference type="Proteomes" id="UP000187012">
    <property type="component" value="Unassembled WGS sequence"/>
</dbReference>
<name>A0A1N7RV99_9BURK</name>
<dbReference type="GO" id="GO:0009252">
    <property type="term" value="P:peptidoglycan biosynthetic process"/>
    <property type="evidence" value="ECO:0007669"/>
    <property type="project" value="UniProtKB-UniPathway"/>
</dbReference>
<dbReference type="NCBIfam" id="TIGR02074">
    <property type="entry name" value="PBP_1a_fam"/>
    <property type="match status" value="1"/>
</dbReference>
<evidence type="ECO:0000256" key="10">
    <source>
        <dbReference type="ARBA" id="ARBA00022670"/>
    </source>
</evidence>
<keyword evidence="19 28" id="KW-0472">Membrane</keyword>
<evidence type="ECO:0000256" key="3">
    <source>
        <dbReference type="ARBA" id="ARBA00007090"/>
    </source>
</evidence>
<keyword evidence="11 32" id="KW-0328">Glycosyltransferase</keyword>
<dbReference type="InterPro" id="IPR012338">
    <property type="entry name" value="Beta-lactam/transpept-like"/>
</dbReference>
<dbReference type="InterPro" id="IPR036950">
    <property type="entry name" value="PBP_transglycosylase"/>
</dbReference>